<dbReference type="EMBL" id="JAJFAZ020000001">
    <property type="protein sequence ID" value="KAI5356184.1"/>
    <property type="molecule type" value="Genomic_DNA"/>
</dbReference>
<dbReference type="InParanoid" id="A0A5E4EZP9"/>
<dbReference type="PANTHER" id="PTHR35167">
    <property type="entry name" value="OS05G0216466 PROTEIN"/>
    <property type="match status" value="1"/>
</dbReference>
<gene>
    <name evidence="3" type="ORF">ALMOND_2B010562</name>
    <name evidence="2" type="ORF">L3X38_009079</name>
</gene>
<dbReference type="Gramene" id="VVA21265">
    <property type="protein sequence ID" value="VVA21265"/>
    <property type="gene ID" value="Prudul26B010562"/>
</dbReference>
<evidence type="ECO:0000313" key="2">
    <source>
        <dbReference type="EMBL" id="KAI5356184.1"/>
    </source>
</evidence>
<evidence type="ECO:0000313" key="3">
    <source>
        <dbReference type="EMBL" id="VVA21265.1"/>
    </source>
</evidence>
<feature type="region of interest" description="Disordered" evidence="1">
    <location>
        <begin position="101"/>
        <end position="124"/>
    </location>
</feature>
<evidence type="ECO:0000256" key="1">
    <source>
        <dbReference type="SAM" id="MobiDB-lite"/>
    </source>
</evidence>
<protein>
    <submittedName>
        <fullName evidence="3">PREDICTED: PRUPE_1G186100</fullName>
    </submittedName>
</protein>
<accession>A0A5E4EZP9</accession>
<reference evidence="2 5" key="3">
    <citation type="journal article" date="2022" name="G3 (Bethesda)">
        <title>Whole-genome sequence and methylome profiling of the almond [Prunus dulcis (Mill.) D.A. Webb] cultivar 'Nonpareil'.</title>
        <authorList>
            <person name="D'Amico-Willman K.M."/>
            <person name="Ouma W.Z."/>
            <person name="Meulia T."/>
            <person name="Sideli G.M."/>
            <person name="Gradziel T.M."/>
            <person name="Fresnedo-Ramirez J."/>
        </authorList>
    </citation>
    <scope>NUCLEOTIDE SEQUENCE [LARGE SCALE GENOMIC DNA]</scope>
    <source>
        <strain evidence="2">Clone GOH B32 T37-40</strain>
    </source>
</reference>
<evidence type="ECO:0000313" key="5">
    <source>
        <dbReference type="Proteomes" id="UP001054821"/>
    </source>
</evidence>
<dbReference type="PANTHER" id="PTHR35167:SF3">
    <property type="entry name" value="OS05G0216466 PROTEIN"/>
    <property type="match status" value="1"/>
</dbReference>
<dbReference type="AlphaFoldDB" id="A0A5E4EZP9"/>
<proteinExistence type="predicted"/>
<feature type="compositionally biased region" description="Basic residues" evidence="1">
    <location>
        <begin position="109"/>
        <end position="118"/>
    </location>
</feature>
<feature type="region of interest" description="Disordered" evidence="1">
    <location>
        <begin position="48"/>
        <end position="85"/>
    </location>
</feature>
<dbReference type="Proteomes" id="UP000327085">
    <property type="component" value="Chromosome 1"/>
</dbReference>
<name>A0A5E4EZP9_PRUDU</name>
<keyword evidence="5" id="KW-1185">Reference proteome</keyword>
<evidence type="ECO:0000313" key="4">
    <source>
        <dbReference type="Proteomes" id="UP000327085"/>
    </source>
</evidence>
<reference evidence="3" key="1">
    <citation type="submission" date="2019-07" db="EMBL/GenBank/DDBJ databases">
        <authorList>
            <person name="Alioto T."/>
            <person name="Alioto T."/>
            <person name="Gomez Garrido J."/>
        </authorList>
    </citation>
    <scope>NUCLEOTIDE SEQUENCE</scope>
</reference>
<feature type="compositionally biased region" description="Low complexity" evidence="1">
    <location>
        <begin position="48"/>
        <end position="57"/>
    </location>
</feature>
<organism evidence="3 4">
    <name type="scientific">Prunus dulcis</name>
    <name type="common">Almond</name>
    <name type="synonym">Amygdalus dulcis</name>
    <dbReference type="NCBI Taxonomy" id="3755"/>
    <lineage>
        <taxon>Eukaryota</taxon>
        <taxon>Viridiplantae</taxon>
        <taxon>Streptophyta</taxon>
        <taxon>Embryophyta</taxon>
        <taxon>Tracheophyta</taxon>
        <taxon>Spermatophyta</taxon>
        <taxon>Magnoliopsida</taxon>
        <taxon>eudicotyledons</taxon>
        <taxon>Gunneridae</taxon>
        <taxon>Pentapetalae</taxon>
        <taxon>rosids</taxon>
        <taxon>fabids</taxon>
        <taxon>Rosales</taxon>
        <taxon>Rosaceae</taxon>
        <taxon>Amygdaloideae</taxon>
        <taxon>Amygdaleae</taxon>
        <taxon>Prunus</taxon>
    </lineage>
</organism>
<sequence length="124" mass="14200">MEKLKTRRAAAAGSSREKPLMKIPNSICFFSELDHKINATELLVQLSNGESNGSNSTEESHGKSRAASPPPSEDKNEKGRMRLWRRKKRFRSISDLYESTEPLIVAKETKRKRRRKTSRSVQKN</sequence>
<dbReference type="Proteomes" id="UP001054821">
    <property type="component" value="Chromosome 1"/>
</dbReference>
<reference evidence="4" key="2">
    <citation type="journal article" date="2020" name="Plant J.">
        <title>Transposons played a major role in the diversification between the closely related almond and peach genomes: results from the almond genome sequence.</title>
        <authorList>
            <person name="Alioto T."/>
            <person name="Alexiou K.G."/>
            <person name="Bardil A."/>
            <person name="Barteri F."/>
            <person name="Castanera R."/>
            <person name="Cruz F."/>
            <person name="Dhingra A."/>
            <person name="Duval H."/>
            <person name="Fernandez I Marti A."/>
            <person name="Frias L."/>
            <person name="Galan B."/>
            <person name="Garcia J.L."/>
            <person name="Howad W."/>
            <person name="Gomez-Garrido J."/>
            <person name="Gut M."/>
            <person name="Julca I."/>
            <person name="Morata J."/>
            <person name="Puigdomenech P."/>
            <person name="Ribeca P."/>
            <person name="Rubio Cabetas M.J."/>
            <person name="Vlasova A."/>
            <person name="Wirthensohn M."/>
            <person name="Garcia-Mas J."/>
            <person name="Gabaldon T."/>
            <person name="Casacuberta J.M."/>
            <person name="Arus P."/>
        </authorList>
    </citation>
    <scope>NUCLEOTIDE SEQUENCE [LARGE SCALE GENOMIC DNA]</scope>
    <source>
        <strain evidence="4">cv. Texas</strain>
    </source>
</reference>
<dbReference type="EMBL" id="CABIKO010000051">
    <property type="protein sequence ID" value="VVA21265.1"/>
    <property type="molecule type" value="Genomic_DNA"/>
</dbReference>